<protein>
    <submittedName>
        <fullName evidence="2">AMMECR1 domain protein</fullName>
    </submittedName>
</protein>
<dbReference type="InterPro" id="IPR036071">
    <property type="entry name" value="AMMECR1_dom_sf"/>
</dbReference>
<dbReference type="Pfam" id="PF01871">
    <property type="entry name" value="AMMECR1"/>
    <property type="match status" value="1"/>
</dbReference>
<reference evidence="2 3" key="1">
    <citation type="journal article" date="2011" name="J. Bacteriol.">
        <title>Complete genome sequence of the thermoacidophilic crenarchaeon Thermoproteus uzoniensis 768-20.</title>
        <authorList>
            <person name="Mardanov A.V."/>
            <person name="Gumerov V.M."/>
            <person name="Beletsky A.V."/>
            <person name="Prokofeva M.I."/>
            <person name="Bonch-Osmolovskaya E.A."/>
            <person name="Ravin N.V."/>
            <person name="Skryabin K.G."/>
        </authorList>
    </citation>
    <scope>NUCLEOTIDE SEQUENCE [LARGE SCALE GENOMIC DNA]</scope>
    <source>
        <strain evidence="2 3">768-20</strain>
    </source>
</reference>
<dbReference type="AlphaFoldDB" id="F2L2M7"/>
<dbReference type="InterPro" id="IPR002733">
    <property type="entry name" value="AMMECR1_domain"/>
</dbReference>
<dbReference type="HOGENOM" id="CLU_1381452_0_0_2"/>
<organism evidence="2 3">
    <name type="scientific">Thermoproteus uzoniensis (strain 768-20)</name>
    <dbReference type="NCBI Taxonomy" id="999630"/>
    <lineage>
        <taxon>Archaea</taxon>
        <taxon>Thermoproteota</taxon>
        <taxon>Thermoprotei</taxon>
        <taxon>Thermoproteales</taxon>
        <taxon>Thermoproteaceae</taxon>
        <taxon>Thermoproteus</taxon>
    </lineage>
</organism>
<dbReference type="KEGG" id="tuz:TUZN_1608"/>
<dbReference type="STRING" id="999630.TUZN_1608"/>
<accession>F2L2M7</accession>
<evidence type="ECO:0000259" key="1">
    <source>
        <dbReference type="Pfam" id="PF01871"/>
    </source>
</evidence>
<dbReference type="SUPFAM" id="SSF143447">
    <property type="entry name" value="AMMECR1-like"/>
    <property type="match status" value="1"/>
</dbReference>
<reference key="2">
    <citation type="submission" date="2011-03" db="EMBL/GenBank/DDBJ databases">
        <title>Complete genome sequence of the thermoacidophilic crenarchaeon Thermoproteus uzoniensis 768-20.</title>
        <authorList>
            <person name="Mardanov A.V."/>
            <person name="Gumerov V.M."/>
            <person name="Beletsky A.V."/>
            <person name="Prokofeva M.I."/>
            <person name="Bonch-Osmolovskaya E.A."/>
            <person name="Ravin N.V."/>
            <person name="Skryabin K.G."/>
        </authorList>
    </citation>
    <scope>NUCLEOTIDE SEQUENCE</scope>
    <source>
        <strain>768-20</strain>
    </source>
</reference>
<dbReference type="eggNOG" id="arCOG01336">
    <property type="taxonomic scope" value="Archaea"/>
</dbReference>
<gene>
    <name evidence="2" type="ordered locus">TUZN_1608</name>
</gene>
<evidence type="ECO:0000313" key="3">
    <source>
        <dbReference type="Proteomes" id="UP000008138"/>
    </source>
</evidence>
<dbReference type="EMBL" id="CP002590">
    <property type="protein sequence ID" value="AEA13075.1"/>
    <property type="molecule type" value="Genomic_DNA"/>
</dbReference>
<evidence type="ECO:0000313" key="2">
    <source>
        <dbReference type="EMBL" id="AEA13075.1"/>
    </source>
</evidence>
<dbReference type="Proteomes" id="UP000008138">
    <property type="component" value="Chromosome"/>
</dbReference>
<proteinExistence type="predicted"/>
<sequence length="184" mass="21005">MQRKIKGLPLKTSDEVLSRYRLGVFVTVEFLVRSNGWERREVRGSLGVVQPVKDLAHDSAKIAGKLVLQIPRFSEMELRRAVIEATLVDGLREASLESLTSLRWGIEGVYVPPNFVVLPQTMLERRILGDALPRYVMSNVGVPEKIYVFSTQIFYELRPEGQVIERELWRSRLIQQTLGLNRGA</sequence>
<name>F2L2M7_THEU7</name>
<keyword evidence="3" id="KW-1185">Reference proteome</keyword>
<feature type="domain" description="AMMECR1" evidence="1">
    <location>
        <begin position="15"/>
        <end position="124"/>
    </location>
</feature>